<accession>A0AAV6FDP3</accession>
<reference evidence="2" key="1">
    <citation type="submission" date="2020-10" db="EMBL/GenBank/DDBJ databases">
        <title>Chromosome-scale genome assembly of the Allis shad, Alosa alosa.</title>
        <authorList>
            <person name="Margot Z."/>
            <person name="Christophe K."/>
            <person name="Cabau C."/>
            <person name="Louis A."/>
            <person name="Berthelot C."/>
            <person name="Parey E."/>
            <person name="Roest Crollius H."/>
            <person name="Montfort J."/>
            <person name="Robinson-Rechavi M."/>
            <person name="Bucao C."/>
            <person name="Bouchez O."/>
            <person name="Gislard M."/>
            <person name="Lluch J."/>
            <person name="Milhes M."/>
            <person name="Lampietro C."/>
            <person name="Lopez Roques C."/>
            <person name="Donnadieu C."/>
            <person name="Braasch I."/>
            <person name="Desvignes T."/>
            <person name="Postlethwait J."/>
            <person name="Bobe J."/>
            <person name="Guiguen Y."/>
        </authorList>
    </citation>
    <scope>NUCLEOTIDE SEQUENCE</scope>
    <source>
        <strain evidence="2">M-15738</strain>
        <tissue evidence="2">Blood</tissue>
    </source>
</reference>
<feature type="chain" id="PRO_5043540473" evidence="1">
    <location>
        <begin position="20"/>
        <end position="236"/>
    </location>
</feature>
<feature type="signal peptide" evidence="1">
    <location>
        <begin position="1"/>
        <end position="19"/>
    </location>
</feature>
<evidence type="ECO:0000313" key="3">
    <source>
        <dbReference type="Proteomes" id="UP000823561"/>
    </source>
</evidence>
<sequence>MWFCWFLACCLAAWQDDHGSDTTIKKRVKKYKLEDLKRELKALGVNVDMDENQKNPKKKTKKELQKLLIRELKLVENGRIRLEKRARERTEGLTLPMEIPEDVVIVLNDLDTYLDQQLEESEINEQREDDVQLVMKNLLDQVEMNSAGRKEVEITERQREEGVKVELDSLLDKVDSTLTSEGLKEGEKVSVLRPEAGDGKKAELEAHFWVARGNHKDSIPMKRFRVARNSSRRLTL</sequence>
<proteinExistence type="predicted"/>
<organism evidence="2 3">
    <name type="scientific">Alosa alosa</name>
    <name type="common">allis shad</name>
    <dbReference type="NCBI Taxonomy" id="278164"/>
    <lineage>
        <taxon>Eukaryota</taxon>
        <taxon>Metazoa</taxon>
        <taxon>Chordata</taxon>
        <taxon>Craniata</taxon>
        <taxon>Vertebrata</taxon>
        <taxon>Euteleostomi</taxon>
        <taxon>Actinopterygii</taxon>
        <taxon>Neopterygii</taxon>
        <taxon>Teleostei</taxon>
        <taxon>Clupei</taxon>
        <taxon>Clupeiformes</taxon>
        <taxon>Clupeoidei</taxon>
        <taxon>Clupeidae</taxon>
        <taxon>Alosa</taxon>
    </lineage>
</organism>
<gene>
    <name evidence="2" type="ORF">AALO_G00296630</name>
</gene>
<dbReference type="Proteomes" id="UP000823561">
    <property type="component" value="Chromosome 24"/>
</dbReference>
<protein>
    <submittedName>
        <fullName evidence="2">Uncharacterized protein</fullName>
    </submittedName>
</protein>
<dbReference type="EMBL" id="JADWDJ010000024">
    <property type="protein sequence ID" value="KAG5260790.1"/>
    <property type="molecule type" value="Genomic_DNA"/>
</dbReference>
<dbReference type="AlphaFoldDB" id="A0AAV6FDP3"/>
<comment type="caution">
    <text evidence="2">The sequence shown here is derived from an EMBL/GenBank/DDBJ whole genome shotgun (WGS) entry which is preliminary data.</text>
</comment>
<keyword evidence="3" id="KW-1185">Reference proteome</keyword>
<keyword evidence="1" id="KW-0732">Signal</keyword>
<evidence type="ECO:0000313" key="2">
    <source>
        <dbReference type="EMBL" id="KAG5260790.1"/>
    </source>
</evidence>
<name>A0AAV6FDP3_9TELE</name>
<evidence type="ECO:0000256" key="1">
    <source>
        <dbReference type="SAM" id="SignalP"/>
    </source>
</evidence>